<sequence>MPTGGGSARRRTDGGPSPLWRGAAHGRPGGRCPALSRWRGWTTRRRPLVPGAARATLGGFGPGRTGRSGRVRWRVRVAHGVPESLEDVLARVGGGRGFRLPCPTLCTPCDAGTVTW</sequence>
<organism evidence="2 3">
    <name type="scientific">Nocardiopsis alba (strain ATCC BAA-2165 / BE74)</name>
    <dbReference type="NCBI Taxonomy" id="1205910"/>
    <lineage>
        <taxon>Bacteria</taxon>
        <taxon>Bacillati</taxon>
        <taxon>Actinomycetota</taxon>
        <taxon>Actinomycetes</taxon>
        <taxon>Streptosporangiales</taxon>
        <taxon>Nocardiopsidaceae</taxon>
        <taxon>Nocardiopsis</taxon>
    </lineage>
</organism>
<dbReference type="PATRIC" id="fig|1205910.3.peg.2445"/>
<protein>
    <submittedName>
        <fullName evidence="2">Uncharacterized protein</fullName>
    </submittedName>
</protein>
<dbReference type="AlphaFoldDB" id="J7LFS7"/>
<gene>
    <name evidence="2" type="ordered locus">B005_2589</name>
</gene>
<accession>J7LFS7</accession>
<evidence type="ECO:0000256" key="1">
    <source>
        <dbReference type="SAM" id="MobiDB-lite"/>
    </source>
</evidence>
<evidence type="ECO:0000313" key="3">
    <source>
        <dbReference type="Proteomes" id="UP000003779"/>
    </source>
</evidence>
<dbReference type="Proteomes" id="UP000003779">
    <property type="component" value="Chromosome"/>
</dbReference>
<proteinExistence type="predicted"/>
<evidence type="ECO:0000313" key="2">
    <source>
        <dbReference type="EMBL" id="AFR09417.1"/>
    </source>
</evidence>
<reference evidence="3" key="2">
    <citation type="submission" date="2012-08" db="EMBL/GenBank/DDBJ databases">
        <title>Whole-genome sequence of Nocardiopsis alba strain ATCC BAA-2165 associated with honeybees.</title>
        <authorList>
            <person name="Qiao J."/>
            <person name="Chen L."/>
            <person name="Li Y."/>
            <person name="Wang J."/>
            <person name="Zhang W."/>
            <person name="Chen S."/>
        </authorList>
    </citation>
    <scope>NUCLEOTIDE SEQUENCE [LARGE SCALE GENOMIC DNA]</scope>
    <source>
        <strain evidence="3">ATCC BAA-2165 / BE74</strain>
    </source>
</reference>
<dbReference type="HOGENOM" id="CLU_2094270_0_0_11"/>
<dbReference type="KEGG" id="nal:B005_2589"/>
<feature type="region of interest" description="Disordered" evidence="1">
    <location>
        <begin position="1"/>
        <end position="35"/>
    </location>
</feature>
<reference evidence="2 3" key="1">
    <citation type="journal article" date="2012" name="J. Bacteriol.">
        <title>Whole-Genome Sequence of Nocardiopsis alba Strain ATCC BAA-2165, Associated with Honeybees.</title>
        <authorList>
            <person name="Qiao J."/>
            <person name="Chen L."/>
            <person name="Li Y."/>
            <person name="Wang J."/>
            <person name="Zhang W."/>
            <person name="Chen S."/>
        </authorList>
    </citation>
    <scope>NUCLEOTIDE SEQUENCE [LARGE SCALE GENOMIC DNA]</scope>
    <source>
        <strain evidence="3">ATCC BAA-2165 / BE74</strain>
    </source>
</reference>
<name>J7LFS7_NOCAA</name>
<dbReference type="EMBL" id="CP003788">
    <property type="protein sequence ID" value="AFR09417.1"/>
    <property type="molecule type" value="Genomic_DNA"/>
</dbReference>